<keyword evidence="2" id="KW-1185">Reference proteome</keyword>
<organism evidence="1 2">
    <name type="scientific">Dibothriocephalus latus</name>
    <name type="common">Fish tapeworm</name>
    <name type="synonym">Diphyllobothrium latum</name>
    <dbReference type="NCBI Taxonomy" id="60516"/>
    <lineage>
        <taxon>Eukaryota</taxon>
        <taxon>Metazoa</taxon>
        <taxon>Spiralia</taxon>
        <taxon>Lophotrochozoa</taxon>
        <taxon>Platyhelminthes</taxon>
        <taxon>Cestoda</taxon>
        <taxon>Eucestoda</taxon>
        <taxon>Diphyllobothriidea</taxon>
        <taxon>Diphyllobothriidae</taxon>
        <taxon>Dibothriocephalus</taxon>
    </lineage>
</organism>
<proteinExistence type="predicted"/>
<dbReference type="Proteomes" id="UP000281553">
    <property type="component" value="Unassembled WGS sequence"/>
</dbReference>
<accession>A0A3P7NI14</accession>
<dbReference type="EMBL" id="UYRU01097199">
    <property type="protein sequence ID" value="VDN39960.1"/>
    <property type="molecule type" value="Genomic_DNA"/>
</dbReference>
<sequence length="172" mass="19851">MKTKDGPRGPGLVFLENVKVKKNQSLEEIVKRESEKPRQTSHSEFSANITKDRIEFSAGKSRKKVPINEILYEHIERILPEERKLRVVLGCMTDYGAYNTFMYYLYEARGWLIESEGNAFSASSFTPKSPETDTSIQYSIQSPGLPPVGELRVLRRLQWRTGVRRRKREAPT</sequence>
<evidence type="ECO:0000313" key="2">
    <source>
        <dbReference type="Proteomes" id="UP000281553"/>
    </source>
</evidence>
<evidence type="ECO:0000313" key="1">
    <source>
        <dbReference type="EMBL" id="VDN39960.1"/>
    </source>
</evidence>
<protein>
    <submittedName>
        <fullName evidence="1">Uncharacterized protein</fullName>
    </submittedName>
</protein>
<name>A0A3P7NI14_DIBLA</name>
<dbReference type="AlphaFoldDB" id="A0A3P7NI14"/>
<gene>
    <name evidence="1" type="ORF">DILT_LOCUS18083</name>
</gene>
<reference evidence="1 2" key="1">
    <citation type="submission" date="2018-11" db="EMBL/GenBank/DDBJ databases">
        <authorList>
            <consortium name="Pathogen Informatics"/>
        </authorList>
    </citation>
    <scope>NUCLEOTIDE SEQUENCE [LARGE SCALE GENOMIC DNA]</scope>
</reference>
<dbReference type="OrthoDB" id="6245890at2759"/>